<evidence type="ECO:0000313" key="1">
    <source>
        <dbReference type="EMBL" id="EEI85550.1"/>
    </source>
</evidence>
<proteinExistence type="predicted"/>
<evidence type="ECO:0000313" key="2">
    <source>
        <dbReference type="Proteomes" id="UP000005984"/>
    </source>
</evidence>
<reference evidence="1 2" key="1">
    <citation type="submission" date="2008-10" db="EMBL/GenBank/DDBJ databases">
        <authorList>
            <person name="Qin X."/>
            <person name="Bachman B."/>
            <person name="Battles P."/>
            <person name="Bell A."/>
            <person name="Bess C."/>
            <person name="Bickham C."/>
            <person name="Chaboub L."/>
            <person name="Chen D."/>
            <person name="Coyle M."/>
            <person name="Deiros D.R."/>
            <person name="Dinh H."/>
            <person name="Forbes L."/>
            <person name="Fowler G."/>
            <person name="Francisco L."/>
            <person name="Fu Q."/>
            <person name="Gubbala S."/>
            <person name="Hale W."/>
            <person name="Han Y."/>
            <person name="Hemphill L."/>
            <person name="Highlander S.K."/>
            <person name="Hirani K."/>
            <person name="Hogues M."/>
            <person name="Jackson L."/>
            <person name="Jakkamsetti A."/>
            <person name="Javaid M."/>
            <person name="Jiang H."/>
            <person name="Korchina V."/>
            <person name="Kovar C."/>
            <person name="Lara F."/>
            <person name="Lee S."/>
            <person name="Mata R."/>
            <person name="Mathew T."/>
            <person name="Moen C."/>
            <person name="Morales K."/>
            <person name="Munidasa M."/>
            <person name="Nazareth L."/>
            <person name="Ngo R."/>
            <person name="Nguyen L."/>
            <person name="Okwuonu G."/>
            <person name="Ongeri F."/>
            <person name="Patil S."/>
            <person name="Petrosino J."/>
            <person name="Pham C."/>
            <person name="Pham P."/>
            <person name="Pu L.-L."/>
            <person name="Puazo M."/>
            <person name="Raj R."/>
            <person name="Reid J."/>
            <person name="Rouhana J."/>
            <person name="Saada N."/>
            <person name="Shang Y."/>
            <person name="Simmons D."/>
            <person name="Thornton R."/>
            <person name="Warren J."/>
            <person name="Weissenberger G."/>
            <person name="Zhang J."/>
            <person name="Zhang L."/>
            <person name="Zhou C."/>
            <person name="Zhu D."/>
            <person name="Muzny D."/>
            <person name="Worley K."/>
            <person name="Gibbs R."/>
        </authorList>
    </citation>
    <scope>NUCLEOTIDE SEQUENCE [LARGE SCALE GENOMIC DNA]</scope>
    <source>
        <strain evidence="1 2">ATCC 51172</strain>
    </source>
</reference>
<accession>C2BHS0</accession>
<organism evidence="1 2">
    <name type="scientific">Anaerococcus lactolyticus ATCC 51172</name>
    <dbReference type="NCBI Taxonomy" id="525254"/>
    <lineage>
        <taxon>Bacteria</taxon>
        <taxon>Bacillati</taxon>
        <taxon>Bacillota</taxon>
        <taxon>Tissierellia</taxon>
        <taxon>Tissierellales</taxon>
        <taxon>Peptoniphilaceae</taxon>
        <taxon>Anaerococcus</taxon>
    </lineage>
</organism>
<comment type="caution">
    <text evidence="1">The sequence shown here is derived from an EMBL/GenBank/DDBJ whole genome shotgun (WGS) entry which is preliminary data.</text>
</comment>
<protein>
    <submittedName>
        <fullName evidence="1">Uncharacterized protein</fullName>
    </submittedName>
</protein>
<dbReference type="Proteomes" id="UP000005984">
    <property type="component" value="Unassembled WGS sequence"/>
</dbReference>
<dbReference type="STRING" id="525254.HMPREF0072_1890"/>
<sequence length="82" mass="9364">MDTWTGKVHDGFTVRLKNLFSSGVISYSVNIEEDGKMIYDERFASESILRVKANRRSSYIVTIVNQTNKTLSGKVKINSYVR</sequence>
<gene>
    <name evidence="1" type="ORF">HMPREF0072_1890</name>
</gene>
<dbReference type="EMBL" id="ABYO01000249">
    <property type="protein sequence ID" value="EEI85550.1"/>
    <property type="molecule type" value="Genomic_DNA"/>
</dbReference>
<name>C2BHS0_9FIRM</name>
<dbReference type="HOGENOM" id="CLU_2550936_0_0_9"/>
<dbReference type="eggNOG" id="COG4219">
    <property type="taxonomic scope" value="Bacteria"/>
</dbReference>
<dbReference type="AlphaFoldDB" id="C2BHS0"/>
<keyword evidence="2" id="KW-1185">Reference proteome</keyword>